<evidence type="ECO:0000313" key="5">
    <source>
        <dbReference type="EMBL" id="PNT45069.1"/>
    </source>
</evidence>
<evidence type="ECO:0000259" key="4">
    <source>
        <dbReference type="PROSITE" id="PS50222"/>
    </source>
</evidence>
<dbReference type="InterPro" id="IPR039647">
    <property type="entry name" value="EF_hand_pair_protein_CML-like"/>
</dbReference>
<reference evidence="5 6" key="1">
    <citation type="journal article" date="2006" name="Science">
        <title>The genome of black cottonwood, Populus trichocarpa (Torr. &amp; Gray).</title>
        <authorList>
            <person name="Tuskan G.A."/>
            <person name="Difazio S."/>
            <person name="Jansson S."/>
            <person name="Bohlmann J."/>
            <person name="Grigoriev I."/>
            <person name="Hellsten U."/>
            <person name="Putnam N."/>
            <person name="Ralph S."/>
            <person name="Rombauts S."/>
            <person name="Salamov A."/>
            <person name="Schein J."/>
            <person name="Sterck L."/>
            <person name="Aerts A."/>
            <person name="Bhalerao R.R."/>
            <person name="Bhalerao R.P."/>
            <person name="Blaudez D."/>
            <person name="Boerjan W."/>
            <person name="Brun A."/>
            <person name="Brunner A."/>
            <person name="Busov V."/>
            <person name="Campbell M."/>
            <person name="Carlson J."/>
            <person name="Chalot M."/>
            <person name="Chapman J."/>
            <person name="Chen G.L."/>
            <person name="Cooper D."/>
            <person name="Coutinho P.M."/>
            <person name="Couturier J."/>
            <person name="Covert S."/>
            <person name="Cronk Q."/>
            <person name="Cunningham R."/>
            <person name="Davis J."/>
            <person name="Degroeve S."/>
            <person name="Dejardin A."/>
            <person name="Depamphilis C."/>
            <person name="Detter J."/>
            <person name="Dirks B."/>
            <person name="Dubchak I."/>
            <person name="Duplessis S."/>
            <person name="Ehlting J."/>
            <person name="Ellis B."/>
            <person name="Gendler K."/>
            <person name="Goodstein D."/>
            <person name="Gribskov M."/>
            <person name="Grimwood J."/>
            <person name="Groover A."/>
            <person name="Gunter L."/>
            <person name="Hamberger B."/>
            <person name="Heinze B."/>
            <person name="Helariutta Y."/>
            <person name="Henrissat B."/>
            <person name="Holligan D."/>
            <person name="Holt R."/>
            <person name="Huang W."/>
            <person name="Islam-Faridi N."/>
            <person name="Jones S."/>
            <person name="Jones-Rhoades M."/>
            <person name="Jorgensen R."/>
            <person name="Joshi C."/>
            <person name="Kangasjarvi J."/>
            <person name="Karlsson J."/>
            <person name="Kelleher C."/>
            <person name="Kirkpatrick R."/>
            <person name="Kirst M."/>
            <person name="Kohler A."/>
            <person name="Kalluri U."/>
            <person name="Larimer F."/>
            <person name="Leebens-Mack J."/>
            <person name="Leple J.C."/>
            <person name="Locascio P."/>
            <person name="Lou Y."/>
            <person name="Lucas S."/>
            <person name="Martin F."/>
            <person name="Montanini B."/>
            <person name="Napoli C."/>
            <person name="Nelson D.R."/>
            <person name="Nelson C."/>
            <person name="Nieminen K."/>
            <person name="Nilsson O."/>
            <person name="Pereda V."/>
            <person name="Peter G."/>
            <person name="Philippe R."/>
            <person name="Pilate G."/>
            <person name="Poliakov A."/>
            <person name="Razumovskaya J."/>
            <person name="Richardson P."/>
            <person name="Rinaldi C."/>
            <person name="Ritland K."/>
            <person name="Rouze P."/>
            <person name="Ryaboy D."/>
            <person name="Schmutz J."/>
            <person name="Schrader J."/>
            <person name="Segerman B."/>
            <person name="Shin H."/>
            <person name="Siddiqui A."/>
            <person name="Sterky F."/>
            <person name="Terry A."/>
            <person name="Tsai C.J."/>
            <person name="Uberbacher E."/>
            <person name="Unneberg P."/>
            <person name="Vahala J."/>
            <person name="Wall K."/>
            <person name="Wessler S."/>
            <person name="Yang G."/>
            <person name="Yin T."/>
            <person name="Douglas C."/>
            <person name="Marra M."/>
            <person name="Sandberg G."/>
            <person name="Van de Peer Y."/>
            <person name="Rokhsar D."/>
        </authorList>
    </citation>
    <scope>NUCLEOTIDE SEQUENCE [LARGE SCALE GENOMIC DNA]</scope>
    <source>
        <strain evidence="6">cv. Nisqually</strain>
    </source>
</reference>
<gene>
    <name evidence="5" type="ORF">POPTR_003G116800</name>
</gene>
<dbReference type="InParanoid" id="A0A2K2B5L7"/>
<dbReference type="CDD" id="cd00051">
    <property type="entry name" value="EFh"/>
    <property type="match status" value="1"/>
</dbReference>
<evidence type="ECO:0000313" key="6">
    <source>
        <dbReference type="Proteomes" id="UP000006729"/>
    </source>
</evidence>
<dbReference type="STRING" id="3694.A0A2K2B5L7"/>
<keyword evidence="1" id="KW-0479">Metal-binding</keyword>
<dbReference type="SUPFAM" id="SSF47473">
    <property type="entry name" value="EF-hand"/>
    <property type="match status" value="1"/>
</dbReference>
<accession>A0A2K2B5L7</accession>
<evidence type="ECO:0000256" key="2">
    <source>
        <dbReference type="ARBA" id="ARBA00022737"/>
    </source>
</evidence>
<feature type="domain" description="EF-hand" evidence="4">
    <location>
        <begin position="93"/>
        <end position="128"/>
    </location>
</feature>
<dbReference type="SMART" id="SM00054">
    <property type="entry name" value="EFh"/>
    <property type="match status" value="3"/>
</dbReference>
<dbReference type="InterPro" id="IPR002048">
    <property type="entry name" value="EF_hand_dom"/>
</dbReference>
<dbReference type="Pfam" id="PF13499">
    <property type="entry name" value="EF-hand_7"/>
    <property type="match status" value="1"/>
</dbReference>
<dbReference type="Gene3D" id="1.10.238.10">
    <property type="entry name" value="EF-hand"/>
    <property type="match status" value="1"/>
</dbReference>
<dbReference type="EMBL" id="CM009292">
    <property type="protein sequence ID" value="PNT45069.1"/>
    <property type="molecule type" value="Genomic_DNA"/>
</dbReference>
<protein>
    <recommendedName>
        <fullName evidence="4">EF-hand domain-containing protein</fullName>
    </recommendedName>
</protein>
<dbReference type="PROSITE" id="PS00018">
    <property type="entry name" value="EF_HAND_1"/>
    <property type="match status" value="2"/>
</dbReference>
<keyword evidence="6" id="KW-1185">Reference proteome</keyword>
<proteinExistence type="predicted"/>
<evidence type="ECO:0000256" key="3">
    <source>
        <dbReference type="ARBA" id="ARBA00022837"/>
    </source>
</evidence>
<dbReference type="Proteomes" id="UP000006729">
    <property type="component" value="Chromosome 3"/>
</dbReference>
<organism evidence="5 6">
    <name type="scientific">Populus trichocarpa</name>
    <name type="common">Western balsam poplar</name>
    <name type="synonym">Populus balsamifera subsp. trichocarpa</name>
    <dbReference type="NCBI Taxonomy" id="3694"/>
    <lineage>
        <taxon>Eukaryota</taxon>
        <taxon>Viridiplantae</taxon>
        <taxon>Streptophyta</taxon>
        <taxon>Embryophyta</taxon>
        <taxon>Tracheophyta</taxon>
        <taxon>Spermatophyta</taxon>
        <taxon>Magnoliopsida</taxon>
        <taxon>eudicotyledons</taxon>
        <taxon>Gunneridae</taxon>
        <taxon>Pentapetalae</taxon>
        <taxon>rosids</taxon>
        <taxon>fabids</taxon>
        <taxon>Malpighiales</taxon>
        <taxon>Salicaceae</taxon>
        <taxon>Saliceae</taxon>
        <taxon>Populus</taxon>
    </lineage>
</organism>
<dbReference type="GO" id="GO:0005509">
    <property type="term" value="F:calcium ion binding"/>
    <property type="evidence" value="ECO:0000318"/>
    <property type="project" value="GO_Central"/>
</dbReference>
<dbReference type="PANTHER" id="PTHR10891">
    <property type="entry name" value="EF-HAND CALCIUM-BINDING DOMAIN CONTAINING PROTEIN"/>
    <property type="match status" value="1"/>
</dbReference>
<name>A0A2K2B5L7_POPTR</name>
<dbReference type="Pfam" id="PF13202">
    <property type="entry name" value="EF-hand_5"/>
    <property type="match status" value="1"/>
</dbReference>
<keyword evidence="2" id="KW-0677">Repeat</keyword>
<dbReference type="FunFam" id="1.10.238.10:FF:000001">
    <property type="entry name" value="Calmodulin 1"/>
    <property type="match status" value="1"/>
</dbReference>
<evidence type="ECO:0000256" key="1">
    <source>
        <dbReference type="ARBA" id="ARBA00022723"/>
    </source>
</evidence>
<dbReference type="PROSITE" id="PS50222">
    <property type="entry name" value="EF_HAND_2"/>
    <property type="match status" value="1"/>
</dbReference>
<dbReference type="AlphaFoldDB" id="A0A2K2B5L7"/>
<dbReference type="InterPro" id="IPR011992">
    <property type="entry name" value="EF-hand-dom_pair"/>
</dbReference>
<dbReference type="InterPro" id="IPR018247">
    <property type="entry name" value="EF_Hand_1_Ca_BS"/>
</dbReference>
<keyword evidence="3" id="KW-0106">Calcium</keyword>
<sequence>MSKSMHLGSRCSRVWYLSQAHITHKSNPMISSSCLTGTRSSHVNSLKGHKDCFQQMLSLDTSPSTHELVLLDSNGDGYIDLDDLLNVITECGSEKDDLMDAFLIFDIDKNGFISAKELNQVLTGLGYKKCDLEECFLIIKGVDKDGNGLVDLREFQQHEQV</sequence>